<gene>
    <name evidence="3" type="ORF">DI565_18390</name>
</gene>
<feature type="domain" description="Zinc finger/thioredoxin putative" evidence="2">
    <location>
        <begin position="1"/>
        <end position="35"/>
    </location>
</feature>
<dbReference type="NCBIfam" id="TIGR02098">
    <property type="entry name" value="MJ0042_CXXC"/>
    <property type="match status" value="1"/>
</dbReference>
<evidence type="ECO:0000256" key="1">
    <source>
        <dbReference type="SAM" id="MobiDB-lite"/>
    </source>
</evidence>
<sequence length="268" mass="28641">MQITCPSCGANYRVRAESLGPGRQVRCARCRTEWRALVEDVAAIDVAQEDERPPLPAPILGLDDAGELEAIERADHKNDETFRNEPAPKKVRRPRRSLFERPAKAGSSIPARSSAPAKGPRLRPAAAFVAAGIAVFGFLLGERTAIVGVAPSLASLYAAIGLPVNVRGLAIRDVRSVEEIADGSPLLLVTGEVENVSGTELEVPRLRLAVTASGDREIYAWTTIAARSRLGPGETAAFRARLASPPAEGQAIKVRFLAQRDLLASAVR</sequence>
<dbReference type="AlphaFoldDB" id="A0A2W5LVB4"/>
<proteinExistence type="predicted"/>
<organism evidence="3 4">
    <name type="scientific">Ancylobacter novellus</name>
    <name type="common">Thiobacillus novellus</name>
    <dbReference type="NCBI Taxonomy" id="921"/>
    <lineage>
        <taxon>Bacteria</taxon>
        <taxon>Pseudomonadati</taxon>
        <taxon>Pseudomonadota</taxon>
        <taxon>Alphaproteobacteria</taxon>
        <taxon>Hyphomicrobiales</taxon>
        <taxon>Xanthobacteraceae</taxon>
        <taxon>Ancylobacter</taxon>
    </lineage>
</organism>
<evidence type="ECO:0000259" key="2">
    <source>
        <dbReference type="Pfam" id="PF13717"/>
    </source>
</evidence>
<dbReference type="EMBL" id="QFPN01000012">
    <property type="protein sequence ID" value="PZQ11267.1"/>
    <property type="molecule type" value="Genomic_DNA"/>
</dbReference>
<evidence type="ECO:0000313" key="4">
    <source>
        <dbReference type="Proteomes" id="UP000249577"/>
    </source>
</evidence>
<feature type="compositionally biased region" description="Basic and acidic residues" evidence="1">
    <location>
        <begin position="75"/>
        <end position="88"/>
    </location>
</feature>
<reference evidence="3 4" key="1">
    <citation type="submission" date="2017-08" db="EMBL/GenBank/DDBJ databases">
        <title>Infants hospitalized years apart are colonized by the same room-sourced microbial strains.</title>
        <authorList>
            <person name="Brooks B."/>
            <person name="Olm M.R."/>
            <person name="Firek B.A."/>
            <person name="Baker R."/>
            <person name="Thomas B.C."/>
            <person name="Morowitz M.J."/>
            <person name="Banfield J.F."/>
        </authorList>
    </citation>
    <scope>NUCLEOTIDE SEQUENCE [LARGE SCALE GENOMIC DNA]</scope>
    <source>
        <strain evidence="3">S2_005_003_R2_43</strain>
    </source>
</reference>
<comment type="caution">
    <text evidence="3">The sequence shown here is derived from an EMBL/GenBank/DDBJ whole genome shotgun (WGS) entry which is preliminary data.</text>
</comment>
<protein>
    <recommendedName>
        <fullName evidence="2">Zinc finger/thioredoxin putative domain-containing protein</fullName>
    </recommendedName>
</protein>
<dbReference type="Proteomes" id="UP000249577">
    <property type="component" value="Unassembled WGS sequence"/>
</dbReference>
<accession>A0A2W5LVB4</accession>
<dbReference type="InterPro" id="IPR047676">
    <property type="entry name" value="FxLYD_dom"/>
</dbReference>
<name>A0A2W5LVB4_ANCNO</name>
<dbReference type="InterPro" id="IPR011723">
    <property type="entry name" value="Znf/thioredoxin_put"/>
</dbReference>
<dbReference type="Pfam" id="PF13717">
    <property type="entry name" value="Zn_ribbon_4"/>
    <property type="match status" value="1"/>
</dbReference>
<dbReference type="NCBIfam" id="NF038353">
    <property type="entry name" value="FxLYD_dom"/>
    <property type="match status" value="1"/>
</dbReference>
<evidence type="ECO:0000313" key="3">
    <source>
        <dbReference type="EMBL" id="PZQ11267.1"/>
    </source>
</evidence>
<feature type="region of interest" description="Disordered" evidence="1">
    <location>
        <begin position="75"/>
        <end position="118"/>
    </location>
</feature>